<dbReference type="PANTHER" id="PTHR30435">
    <property type="entry name" value="FLAGELLAR PROTEIN"/>
    <property type="match status" value="1"/>
</dbReference>
<dbReference type="PROSITE" id="PS00588">
    <property type="entry name" value="FLAGELLA_BB_ROD"/>
    <property type="match status" value="1"/>
</dbReference>
<evidence type="ECO:0000256" key="4">
    <source>
        <dbReference type="RuleBase" id="RU362116"/>
    </source>
</evidence>
<dbReference type="Pfam" id="PF00460">
    <property type="entry name" value="Flg_bb_rod"/>
    <property type="match status" value="1"/>
</dbReference>
<evidence type="ECO:0000259" key="5">
    <source>
        <dbReference type="Pfam" id="PF00460"/>
    </source>
</evidence>
<dbReference type="InterPro" id="IPR053967">
    <property type="entry name" value="LlgE_F_G-like_D1"/>
</dbReference>
<dbReference type="PANTHER" id="PTHR30435:SF1">
    <property type="entry name" value="FLAGELLAR HOOK PROTEIN FLGE"/>
    <property type="match status" value="1"/>
</dbReference>
<dbReference type="EMBL" id="LWBR01000007">
    <property type="protein sequence ID" value="KZN97603.1"/>
    <property type="molecule type" value="Genomic_DNA"/>
</dbReference>
<dbReference type="RefSeq" id="WP_063386669.1">
    <property type="nucleotide sequence ID" value="NZ_LWBR01000007.1"/>
</dbReference>
<dbReference type="SUPFAM" id="SSF117143">
    <property type="entry name" value="Flagellar hook protein flgE"/>
    <property type="match status" value="1"/>
</dbReference>
<dbReference type="GO" id="GO:0009425">
    <property type="term" value="C:bacterial-type flagellum basal body"/>
    <property type="evidence" value="ECO:0007669"/>
    <property type="project" value="UniProtKB-SubCell"/>
</dbReference>
<evidence type="ECO:0000256" key="2">
    <source>
        <dbReference type="ARBA" id="ARBA00009677"/>
    </source>
</evidence>
<dbReference type="InterPro" id="IPR020013">
    <property type="entry name" value="Flagellar_FlgE/F/G"/>
</dbReference>
<dbReference type="AlphaFoldDB" id="A0A162C9E4"/>
<evidence type="ECO:0000259" key="7">
    <source>
        <dbReference type="Pfam" id="PF22692"/>
    </source>
</evidence>
<dbReference type="GO" id="GO:0005829">
    <property type="term" value="C:cytosol"/>
    <property type="evidence" value="ECO:0007669"/>
    <property type="project" value="TreeGrafter"/>
</dbReference>
<keyword evidence="9" id="KW-1185">Reference proteome</keyword>
<evidence type="ECO:0000313" key="9">
    <source>
        <dbReference type="Proteomes" id="UP000076476"/>
    </source>
</evidence>
<dbReference type="STRING" id="33936.AZI98_02240"/>
<feature type="domain" description="Flagellar basal body rod protein N-terminal" evidence="5">
    <location>
        <begin position="5"/>
        <end position="35"/>
    </location>
</feature>
<sequence length="509" mass="54701">MLRSMYSGISGMKNFQLKLDVIGNNIANVNTYGFKKGRVTFKELVNQQISGASAAVNGRGGINPAQVGLGAAIGTIDTVHTSGPTQSTGRLLDVAISGDGFFPVGVITDLTRVNIDYAGQFGDNKILGAIDRAIDLAYTRAGNFYLDANGYLVTGEGLYLIGETGEKIPPTDQGIQKANAALQQITSFNTPYKNMYESLRDISKRANALMEAYEAYNDAVEIWEKAGQPNPSPLYTSMQNARNALIDIWTEFNAAITNPTSGFGNIRDQFETAIGQLNNSINNFNTTPPYTDVITTITNPILPITAGDYPQNPSTAIPLGSSADTNTLDLMTKLIGTIENYKVALNNVGQAVIKYEDIAESLKEAQWTDSLSGEAGLIQIPLSAKSFSIGPDGKVTFIDRNGQLKVAGQIRLANFPNPEGLEKIGNNLFRETPNSGSIDKNGNGLQLNELSVPGEDGAGSLINSSLEMSNVDLAEEFTEMIVAQRGFQSNTKIITTSDEILQELLGLKR</sequence>
<evidence type="ECO:0000259" key="6">
    <source>
        <dbReference type="Pfam" id="PF06429"/>
    </source>
</evidence>
<gene>
    <name evidence="8" type="ORF">AZI98_02240</name>
</gene>
<dbReference type="InterPro" id="IPR037925">
    <property type="entry name" value="FlgE/F/G-like"/>
</dbReference>
<proteinExistence type="inferred from homology"/>
<evidence type="ECO:0000256" key="1">
    <source>
        <dbReference type="ARBA" id="ARBA00004117"/>
    </source>
</evidence>
<dbReference type="Pfam" id="PF06429">
    <property type="entry name" value="Flg_bbr_C"/>
    <property type="match status" value="1"/>
</dbReference>
<dbReference type="InterPro" id="IPR001444">
    <property type="entry name" value="Flag_bb_rod_N"/>
</dbReference>
<reference evidence="8 9" key="1">
    <citation type="submission" date="2016-04" db="EMBL/GenBank/DDBJ databases">
        <title>Draft genome sequence of Aeribacillus pallidus 8m3 from petroleum reservoir.</title>
        <authorList>
            <person name="Poltaraus A.B."/>
            <person name="Nazina T.N."/>
            <person name="Tourova T.P."/>
            <person name="Malakho S.M."/>
            <person name="Korshunova A.V."/>
            <person name="Sokolova D.S."/>
        </authorList>
    </citation>
    <scope>NUCLEOTIDE SEQUENCE [LARGE SCALE GENOMIC DNA]</scope>
    <source>
        <strain evidence="8 9">8m3</strain>
    </source>
</reference>
<dbReference type="InterPro" id="IPR010930">
    <property type="entry name" value="Flg_bb/hook_C_dom"/>
</dbReference>
<evidence type="ECO:0000256" key="3">
    <source>
        <dbReference type="ARBA" id="ARBA00023143"/>
    </source>
</evidence>
<name>A0A162C9E4_9BACI</name>
<feature type="domain" description="Flagellar hook protein FlgE/F/G-like D1" evidence="7">
    <location>
        <begin position="136"/>
        <end position="162"/>
    </location>
</feature>
<dbReference type="Proteomes" id="UP000076476">
    <property type="component" value="Unassembled WGS sequence"/>
</dbReference>
<comment type="function">
    <text evidence="4">A flexible structure which links the flagellar filament to the drive apparatus in the basal body.</text>
</comment>
<dbReference type="OrthoDB" id="9804559at2"/>
<dbReference type="NCBIfam" id="TIGR03506">
    <property type="entry name" value="FlgEFG_subfam"/>
    <property type="match status" value="2"/>
</dbReference>
<dbReference type="InterPro" id="IPR019776">
    <property type="entry name" value="Flagellar_basal_body_rod_CS"/>
</dbReference>
<feature type="domain" description="Flagellar basal-body/hook protein C-terminal" evidence="6">
    <location>
        <begin position="464"/>
        <end position="506"/>
    </location>
</feature>
<evidence type="ECO:0000313" key="8">
    <source>
        <dbReference type="EMBL" id="KZN97603.1"/>
    </source>
</evidence>
<comment type="subcellular location">
    <subcellularLocation>
        <location evidence="1 4">Bacterial flagellum basal body</location>
    </subcellularLocation>
</comment>
<dbReference type="GO" id="GO:0071978">
    <property type="term" value="P:bacterial-type flagellum-dependent swarming motility"/>
    <property type="evidence" value="ECO:0007669"/>
    <property type="project" value="TreeGrafter"/>
</dbReference>
<organism evidence="8 9">
    <name type="scientific">Aeribacillus pallidus</name>
    <dbReference type="NCBI Taxonomy" id="33936"/>
    <lineage>
        <taxon>Bacteria</taxon>
        <taxon>Bacillati</taxon>
        <taxon>Bacillota</taxon>
        <taxon>Bacilli</taxon>
        <taxon>Bacillales</taxon>
        <taxon>Bacillaceae</taxon>
        <taxon>Aeribacillus</taxon>
    </lineage>
</organism>
<accession>A0A162C9E4</accession>
<keyword evidence="3 4" id="KW-0975">Bacterial flagellum</keyword>
<protein>
    <recommendedName>
        <fullName evidence="4">Flagellar hook protein FlgE</fullName>
    </recommendedName>
</protein>
<comment type="caution">
    <text evidence="8">The sequence shown here is derived from an EMBL/GenBank/DDBJ whole genome shotgun (WGS) entry which is preliminary data.</text>
</comment>
<dbReference type="Pfam" id="PF22692">
    <property type="entry name" value="LlgE_F_G_D1"/>
    <property type="match status" value="1"/>
</dbReference>
<dbReference type="GO" id="GO:0009424">
    <property type="term" value="C:bacterial-type flagellum hook"/>
    <property type="evidence" value="ECO:0007669"/>
    <property type="project" value="TreeGrafter"/>
</dbReference>
<comment type="similarity">
    <text evidence="2 4">Belongs to the flagella basal body rod proteins family.</text>
</comment>